<organism evidence="1">
    <name type="scientific">virus sp. ctrcb4</name>
    <dbReference type="NCBI Taxonomy" id="2825824"/>
    <lineage>
        <taxon>Viruses</taxon>
    </lineage>
</organism>
<name>A0A8S5RQB1_9VIRU</name>
<sequence>MANTEIKYCNSCAQNNIVHKFQDTTYGKFKRVFNINEKTGVGTCTVCNNDKKVKK</sequence>
<protein>
    <submittedName>
        <fullName evidence="1">Uncharacterized protein</fullName>
    </submittedName>
</protein>
<proteinExistence type="predicted"/>
<accession>A0A8S5RQB1</accession>
<dbReference type="EMBL" id="BK059132">
    <property type="protein sequence ID" value="DAE33220.1"/>
    <property type="molecule type" value="Genomic_DNA"/>
</dbReference>
<reference evidence="1" key="1">
    <citation type="journal article" date="2021" name="Proc. Natl. Acad. Sci. U.S.A.">
        <title>A Catalog of Tens of Thousands of Viruses from Human Metagenomes Reveals Hidden Associations with Chronic Diseases.</title>
        <authorList>
            <person name="Tisza M.J."/>
            <person name="Buck C.B."/>
        </authorList>
    </citation>
    <scope>NUCLEOTIDE SEQUENCE</scope>
    <source>
        <strain evidence="1">Ctrcb4</strain>
    </source>
</reference>
<evidence type="ECO:0000313" key="1">
    <source>
        <dbReference type="EMBL" id="DAE33220.1"/>
    </source>
</evidence>